<dbReference type="PANTHER" id="PTHR33885:SF3">
    <property type="entry name" value="PHAGE SHOCK PROTEIN C"/>
    <property type="match status" value="1"/>
</dbReference>
<evidence type="ECO:0000256" key="2">
    <source>
        <dbReference type="ARBA" id="ARBA00022475"/>
    </source>
</evidence>
<comment type="caution">
    <text evidence="8">The sequence shown here is derived from an EMBL/GenBank/DDBJ whole genome shotgun (WGS) entry which is preliminary data.</text>
</comment>
<protein>
    <submittedName>
        <fullName evidence="8">PspC domain-containing protein</fullName>
    </submittedName>
</protein>
<feature type="domain" description="Phage shock protein PspC N-terminal" evidence="7">
    <location>
        <begin position="3"/>
        <end position="58"/>
    </location>
</feature>
<comment type="subcellular location">
    <subcellularLocation>
        <location evidence="1">Cell membrane</location>
        <topology evidence="1">Single-pass membrane protein</topology>
    </subcellularLocation>
</comment>
<dbReference type="EMBL" id="JASXSX010000001">
    <property type="protein sequence ID" value="MDT3766933.1"/>
    <property type="molecule type" value="Genomic_DNA"/>
</dbReference>
<evidence type="ECO:0000313" key="8">
    <source>
        <dbReference type="EMBL" id="MDT3766933.1"/>
    </source>
</evidence>
<accession>A0ABU3I979</accession>
<proteinExistence type="predicted"/>
<organism evidence="8 9">
    <name type="scientific">Gleimia hominis</name>
    <dbReference type="NCBI Taxonomy" id="595468"/>
    <lineage>
        <taxon>Bacteria</taxon>
        <taxon>Bacillati</taxon>
        <taxon>Actinomycetota</taxon>
        <taxon>Actinomycetes</taxon>
        <taxon>Actinomycetales</taxon>
        <taxon>Actinomycetaceae</taxon>
        <taxon>Gleimia</taxon>
    </lineage>
</organism>
<dbReference type="Pfam" id="PF04024">
    <property type="entry name" value="PspC"/>
    <property type="match status" value="1"/>
</dbReference>
<evidence type="ECO:0000256" key="1">
    <source>
        <dbReference type="ARBA" id="ARBA00004162"/>
    </source>
</evidence>
<dbReference type="InterPro" id="IPR007168">
    <property type="entry name" value="Phageshock_PspC_N"/>
</dbReference>
<keyword evidence="2" id="KW-1003">Cell membrane</keyword>
<evidence type="ECO:0000256" key="5">
    <source>
        <dbReference type="ARBA" id="ARBA00023136"/>
    </source>
</evidence>
<name>A0ABU3I979_9ACTO</name>
<dbReference type="Proteomes" id="UP001247542">
    <property type="component" value="Unassembled WGS sequence"/>
</dbReference>
<dbReference type="RefSeq" id="WP_313272176.1">
    <property type="nucleotide sequence ID" value="NZ_JASXSX010000001.1"/>
</dbReference>
<reference evidence="8 9" key="1">
    <citation type="submission" date="2023-06" db="EMBL/GenBank/DDBJ databases">
        <title>Draft genome sequence of Gleimia hominis type strain CCUG 57540T.</title>
        <authorList>
            <person name="Salva-Serra F."/>
            <person name="Cardew S."/>
            <person name="Jensie Markopoulos S."/>
            <person name="Ohlen M."/>
            <person name="Inganas E."/>
            <person name="Svensson-Stadler L."/>
            <person name="Moore E.R.B."/>
        </authorList>
    </citation>
    <scope>NUCLEOTIDE SEQUENCE [LARGE SCALE GENOMIC DNA]</scope>
    <source>
        <strain evidence="8 9">CCUG 57540</strain>
    </source>
</reference>
<evidence type="ECO:0000256" key="6">
    <source>
        <dbReference type="SAM" id="Phobius"/>
    </source>
</evidence>
<keyword evidence="4 6" id="KW-1133">Transmembrane helix</keyword>
<evidence type="ECO:0000259" key="7">
    <source>
        <dbReference type="Pfam" id="PF04024"/>
    </source>
</evidence>
<keyword evidence="9" id="KW-1185">Reference proteome</keyword>
<gene>
    <name evidence="8" type="ORF">QS713_02490</name>
</gene>
<dbReference type="InterPro" id="IPR052027">
    <property type="entry name" value="PspC"/>
</dbReference>
<feature type="transmembrane region" description="Helical" evidence="6">
    <location>
        <begin position="34"/>
        <end position="57"/>
    </location>
</feature>
<keyword evidence="3 6" id="KW-0812">Transmembrane</keyword>
<evidence type="ECO:0000313" key="9">
    <source>
        <dbReference type="Proteomes" id="UP001247542"/>
    </source>
</evidence>
<evidence type="ECO:0000256" key="4">
    <source>
        <dbReference type="ARBA" id="ARBA00022989"/>
    </source>
</evidence>
<evidence type="ECO:0000256" key="3">
    <source>
        <dbReference type="ARBA" id="ARBA00022692"/>
    </source>
</evidence>
<dbReference type="PANTHER" id="PTHR33885">
    <property type="entry name" value="PHAGE SHOCK PROTEIN C"/>
    <property type="match status" value="1"/>
</dbReference>
<sequence length="64" mass="6837">MRKKLMRSGTDRYLGGVCGGIAEYTGIDSSIIRIVAIIVALLPGPAFIVYLALWVIMPLSSTPA</sequence>
<keyword evidence="5 6" id="KW-0472">Membrane</keyword>